<organism evidence="2 3">
    <name type="scientific">Acetobacter oeni</name>
    <dbReference type="NCBI Taxonomy" id="304077"/>
    <lineage>
        <taxon>Bacteria</taxon>
        <taxon>Pseudomonadati</taxon>
        <taxon>Pseudomonadota</taxon>
        <taxon>Alphaproteobacteria</taxon>
        <taxon>Acetobacterales</taxon>
        <taxon>Acetobacteraceae</taxon>
        <taxon>Acetobacter</taxon>
    </lineage>
</organism>
<dbReference type="Pfam" id="PF06810">
    <property type="entry name" value="Phage_scaffold"/>
    <property type="match status" value="1"/>
</dbReference>
<gene>
    <name evidence="2" type="ORF">AOE01nite_11650</name>
</gene>
<keyword evidence="1" id="KW-0175">Coiled coil</keyword>
<proteinExistence type="predicted"/>
<sequence length="190" mass="20140">MKLFDNVFFALDDGVAGNGDLNGGSRSVADSVADAFSGQLAQVQADLAEARAKNSAMEAELERARVDAAATVDAKIAEMAEVRRSSAIKAAAITSGLVDMDCLPLLNASNISVDADGNVFGVEDAFKEMKTCKPFLFSSYEKEGKLTGTAKLLAAPKIKSAGPTSVREMTESDYRASLKKIAPSYSRRFN</sequence>
<evidence type="ECO:0000313" key="3">
    <source>
        <dbReference type="Proteomes" id="UP000321746"/>
    </source>
</evidence>
<dbReference type="OrthoDB" id="7219852at2"/>
<evidence type="ECO:0000313" key="2">
    <source>
        <dbReference type="EMBL" id="GEN62941.1"/>
    </source>
</evidence>
<reference evidence="2 3" key="1">
    <citation type="submission" date="2019-07" db="EMBL/GenBank/DDBJ databases">
        <title>Whole genome shotgun sequence of Acetobacter oeni NBRC 105207.</title>
        <authorList>
            <person name="Hosoyama A."/>
            <person name="Uohara A."/>
            <person name="Ohji S."/>
            <person name="Ichikawa N."/>
        </authorList>
    </citation>
    <scope>NUCLEOTIDE SEQUENCE [LARGE SCALE GENOMIC DNA]</scope>
    <source>
        <strain evidence="2 3">NBRC 105207</strain>
    </source>
</reference>
<feature type="coiled-coil region" evidence="1">
    <location>
        <begin position="33"/>
        <end position="67"/>
    </location>
</feature>
<dbReference type="EMBL" id="BJYG01000012">
    <property type="protein sequence ID" value="GEN62941.1"/>
    <property type="molecule type" value="Genomic_DNA"/>
</dbReference>
<dbReference type="RefSeq" id="WP_146887037.1">
    <property type="nucleotide sequence ID" value="NZ_BJYG01000012.1"/>
</dbReference>
<protein>
    <submittedName>
        <fullName evidence="2">Uncharacterized protein</fullName>
    </submittedName>
</protein>
<dbReference type="Proteomes" id="UP000321746">
    <property type="component" value="Unassembled WGS sequence"/>
</dbReference>
<dbReference type="AlphaFoldDB" id="A0A511XJ52"/>
<comment type="caution">
    <text evidence="2">The sequence shown here is derived from an EMBL/GenBank/DDBJ whole genome shotgun (WGS) entry which is preliminary data.</text>
</comment>
<name>A0A511XJ52_9PROT</name>
<keyword evidence="3" id="KW-1185">Reference proteome</keyword>
<evidence type="ECO:0000256" key="1">
    <source>
        <dbReference type="SAM" id="Coils"/>
    </source>
</evidence>
<accession>A0A511XJ52</accession>
<dbReference type="InterPro" id="IPR009636">
    <property type="entry name" value="SCAF"/>
</dbReference>